<dbReference type="Proteomes" id="UP000295431">
    <property type="component" value="Unassembled WGS sequence"/>
</dbReference>
<sequence length="649" mass="70509">MPVPVWRTLEVPAGTTLADLYPVVQQAMGWDLPGHLHVFETPGGRYGDPDSELKIEDAAQVTIDEVAPRFEYLYDFGDGWRHEIVVTETLAADPDARYPRLVNGAGACPPEDSGGPIGYATMLEALADPAHEDHGHYLEWTGGGHDPAAFDPASADRRLRAELPGIDEWLAEEPIPEAMRAKASGIVEITDEFCLGHLDTAFAELCRVTTAKLARKRPSPLARGDLRIWAAGIVYAMGRVNFLGDGSHPLHKSAHEISVLLDVTKTTMQQKASRVLDILEIGTFDPDFVHPGIQSHPLHQAGELLRLFSGPEPEPVPLDELLDSMVDGIPGEILGEPDPLQAELFFSEMMGAWWGRELTGADIDEVFCGGLIDRAAGRRTPQSLALLRAFAVLAPPPFDARAARAADDLSAAGVPDPSWAGTIGKVQPGECWTYYDIYGDQRSLICLFSRDSGQDVLCVLIDDSLGRIAKDAYIADQPDLVLSELKAQAPGEPAAVLETIDPAMARALLEAAFANTTGDAPVSENFGGDRAAALCRIRALPPGGVLEPLPVHDEKARQAIVGEFLNDHPDMPAEPVRWIVDYGCDHDLGRPLRVSPAKLDQLILTPTRFSLERVLPTWTRWAAARQHLPEEAQKALAEIADEHAALMRL</sequence>
<dbReference type="OrthoDB" id="5170563at2"/>
<proteinExistence type="predicted"/>
<dbReference type="InterPro" id="IPR012912">
    <property type="entry name" value="Plasmid_pRiA4b_Orf3-like"/>
</dbReference>
<dbReference type="PANTHER" id="PTHR41878">
    <property type="entry name" value="LEXA REPRESSOR-RELATED"/>
    <property type="match status" value="1"/>
</dbReference>
<keyword evidence="4" id="KW-1185">Reference proteome</keyword>
<dbReference type="Pfam" id="PF19935">
    <property type="entry name" value="DUF6398"/>
    <property type="match status" value="1"/>
</dbReference>
<evidence type="ECO:0000259" key="1">
    <source>
        <dbReference type="Pfam" id="PF07929"/>
    </source>
</evidence>
<dbReference type="InterPro" id="IPR045651">
    <property type="entry name" value="DUF6398"/>
</dbReference>
<accession>A0A4R4PE21</accession>
<evidence type="ECO:0000313" key="3">
    <source>
        <dbReference type="EMBL" id="TDC19657.1"/>
    </source>
</evidence>
<name>A0A4R4PE21_9ACTN</name>
<organism evidence="3 4">
    <name type="scientific">Actinomadura bangladeshensis</name>
    <dbReference type="NCBI Taxonomy" id="453573"/>
    <lineage>
        <taxon>Bacteria</taxon>
        <taxon>Bacillati</taxon>
        <taxon>Actinomycetota</taxon>
        <taxon>Actinomycetes</taxon>
        <taxon>Streptosporangiales</taxon>
        <taxon>Thermomonosporaceae</taxon>
        <taxon>Actinomadura</taxon>
    </lineage>
</organism>
<reference evidence="3 4" key="1">
    <citation type="submission" date="2019-03" db="EMBL/GenBank/DDBJ databases">
        <title>Draft genome sequences of novel Actinobacteria.</title>
        <authorList>
            <person name="Sahin N."/>
            <person name="Ay H."/>
            <person name="Saygin H."/>
        </authorList>
    </citation>
    <scope>NUCLEOTIDE SEQUENCE [LARGE SCALE GENOMIC DNA]</scope>
    <source>
        <strain evidence="3 4">DSM 45347</strain>
    </source>
</reference>
<dbReference type="Pfam" id="PF07929">
    <property type="entry name" value="PRiA4_ORF3"/>
    <property type="match status" value="1"/>
</dbReference>
<dbReference type="SUPFAM" id="SSF159941">
    <property type="entry name" value="MM3350-like"/>
    <property type="match status" value="1"/>
</dbReference>
<feature type="domain" description="Plasmid pRiA4b Orf3-like" evidence="1">
    <location>
        <begin position="4"/>
        <end position="152"/>
    </location>
</feature>
<dbReference type="Gene3D" id="3.10.290.30">
    <property type="entry name" value="MM3350-like"/>
    <property type="match status" value="1"/>
</dbReference>
<protein>
    <submittedName>
        <fullName evidence="3">Plasmid pRiA4b ORF-3 family protein</fullName>
    </submittedName>
</protein>
<comment type="caution">
    <text evidence="3">The sequence shown here is derived from an EMBL/GenBank/DDBJ whole genome shotgun (WGS) entry which is preliminary data.</text>
</comment>
<evidence type="ECO:0000259" key="2">
    <source>
        <dbReference type="Pfam" id="PF19935"/>
    </source>
</evidence>
<feature type="domain" description="DUF6398" evidence="2">
    <location>
        <begin position="186"/>
        <end position="289"/>
    </location>
</feature>
<evidence type="ECO:0000313" key="4">
    <source>
        <dbReference type="Proteomes" id="UP000295431"/>
    </source>
</evidence>
<dbReference type="PANTHER" id="PTHR41878:SF1">
    <property type="entry name" value="TNPR PROTEIN"/>
    <property type="match status" value="1"/>
</dbReference>
<dbReference type="EMBL" id="SMJW01000007">
    <property type="protein sequence ID" value="TDC19657.1"/>
    <property type="molecule type" value="Genomic_DNA"/>
</dbReference>
<dbReference type="AlphaFoldDB" id="A0A4R4PE21"/>
<gene>
    <name evidence="3" type="ORF">E1284_02895</name>
</gene>
<dbReference type="InterPro" id="IPR024047">
    <property type="entry name" value="MM3350-like_sf"/>
</dbReference>